<organism evidence="6 7">
    <name type="scientific">Bicyclus anynana</name>
    <name type="common">Squinting bush brown butterfly</name>
    <dbReference type="NCBI Taxonomy" id="110368"/>
    <lineage>
        <taxon>Eukaryota</taxon>
        <taxon>Metazoa</taxon>
        <taxon>Ecdysozoa</taxon>
        <taxon>Arthropoda</taxon>
        <taxon>Hexapoda</taxon>
        <taxon>Insecta</taxon>
        <taxon>Pterygota</taxon>
        <taxon>Neoptera</taxon>
        <taxon>Endopterygota</taxon>
        <taxon>Lepidoptera</taxon>
        <taxon>Glossata</taxon>
        <taxon>Ditrysia</taxon>
        <taxon>Papilionoidea</taxon>
        <taxon>Nymphalidae</taxon>
        <taxon>Satyrinae</taxon>
        <taxon>Satyrini</taxon>
        <taxon>Mycalesina</taxon>
        <taxon>Bicyclus</taxon>
    </lineage>
</organism>
<evidence type="ECO:0000313" key="6">
    <source>
        <dbReference type="Proteomes" id="UP001652582"/>
    </source>
</evidence>
<keyword evidence="6" id="KW-1185">Reference proteome</keyword>
<dbReference type="UniPathway" id="UPA00143"/>
<dbReference type="Proteomes" id="UP001652582">
    <property type="component" value="Chromosome 15"/>
</dbReference>
<dbReference type="SUPFAM" id="SSF49599">
    <property type="entry name" value="TRAF domain-like"/>
    <property type="match status" value="1"/>
</dbReference>
<dbReference type="InterPro" id="IPR004162">
    <property type="entry name" value="SINA-like_animal"/>
</dbReference>
<keyword evidence="2 4" id="KW-0863">Zinc-finger</keyword>
<dbReference type="InterPro" id="IPR013083">
    <property type="entry name" value="Znf_RING/FYVE/PHD"/>
</dbReference>
<dbReference type="Gene3D" id="3.30.40.10">
    <property type="entry name" value="Zinc/RING finger domain, C3HC4 (zinc finger)"/>
    <property type="match status" value="1"/>
</dbReference>
<dbReference type="PROSITE" id="PS51081">
    <property type="entry name" value="ZF_SIAH"/>
    <property type="match status" value="1"/>
</dbReference>
<dbReference type="KEGG" id="bany:112043433"/>
<evidence type="ECO:0000259" key="5">
    <source>
        <dbReference type="PROSITE" id="PS51081"/>
    </source>
</evidence>
<feature type="domain" description="SIAH-type" evidence="5">
    <location>
        <begin position="176"/>
        <end position="234"/>
    </location>
</feature>
<gene>
    <name evidence="7" type="primary">LOC112043433</name>
</gene>
<dbReference type="GeneID" id="112043433"/>
<keyword evidence="1" id="KW-0479">Metal-binding</keyword>
<dbReference type="AlphaFoldDB" id="A0A6J1MVV5"/>
<dbReference type="Pfam" id="PF21361">
    <property type="entry name" value="Sina_ZnF"/>
    <property type="match status" value="1"/>
</dbReference>
<evidence type="ECO:0000313" key="7">
    <source>
        <dbReference type="RefSeq" id="XP_023934609.1"/>
    </source>
</evidence>
<name>A0A6J1MVV5_BICAN</name>
<evidence type="ECO:0000256" key="3">
    <source>
        <dbReference type="ARBA" id="ARBA00022833"/>
    </source>
</evidence>
<dbReference type="GO" id="GO:0008270">
    <property type="term" value="F:zinc ion binding"/>
    <property type="evidence" value="ECO:0007669"/>
    <property type="project" value="UniProtKB-KW"/>
</dbReference>
<evidence type="ECO:0000256" key="4">
    <source>
        <dbReference type="PROSITE-ProRule" id="PRU00455"/>
    </source>
</evidence>
<dbReference type="OrthoDB" id="4788989at2759"/>
<dbReference type="InterPro" id="IPR013010">
    <property type="entry name" value="Znf_SIAH"/>
</dbReference>
<dbReference type="PANTHER" id="PTHR45877">
    <property type="entry name" value="E3 UBIQUITIN-PROTEIN LIGASE SIAH2"/>
    <property type="match status" value="1"/>
</dbReference>
<dbReference type="GO" id="GO:0061630">
    <property type="term" value="F:ubiquitin protein ligase activity"/>
    <property type="evidence" value="ECO:0007669"/>
    <property type="project" value="TreeGrafter"/>
</dbReference>
<evidence type="ECO:0000256" key="2">
    <source>
        <dbReference type="ARBA" id="ARBA00022771"/>
    </source>
</evidence>
<keyword evidence="3" id="KW-0862">Zinc</keyword>
<evidence type="ECO:0000256" key="1">
    <source>
        <dbReference type="ARBA" id="ARBA00022723"/>
    </source>
</evidence>
<dbReference type="GO" id="GO:0043161">
    <property type="term" value="P:proteasome-mediated ubiquitin-dependent protein catabolic process"/>
    <property type="evidence" value="ECO:0007669"/>
    <property type="project" value="TreeGrafter"/>
</dbReference>
<dbReference type="RefSeq" id="XP_023934609.1">
    <property type="nucleotide sequence ID" value="XM_024078841.2"/>
</dbReference>
<dbReference type="GO" id="GO:0016567">
    <property type="term" value="P:protein ubiquitination"/>
    <property type="evidence" value="ECO:0007669"/>
    <property type="project" value="UniProtKB-UniPathway"/>
</dbReference>
<sequence length="376" mass="42691">MRRHVIYNHIHGSDEEECCNAPRDYNSLRRESKMLLFRRPFQSVTDKRSQNNDCGENSMTIVTEKKIEDDASESSSGENVDIEDKSLPIVEPALESSEVGHAAQCSCPNCDEILSRFSECSICLEPLQCCGPCVCPWCGGVWCARCSRRMSRCAWCRGSLRAPAAPCLALQRLINDLLLPCRNYRRGCTELLTATIRAKHEEECKYDTMICPITPNCCSVPFEELSGHLQSNHNIIAVYSQKIKILIENFQTKLKKTACCRTKYKIVLLYQKSAFIIKVCIYNYHVKVEVMRRKLGYIADVKSESKKSDYCALIEFQSKALCTKSAILIENEAYSKKAEVQWNDVILKSENDEAITIHVNIGKTDSEPVRKDLPES</sequence>
<reference evidence="7" key="1">
    <citation type="submission" date="2025-08" db="UniProtKB">
        <authorList>
            <consortium name="RefSeq"/>
        </authorList>
    </citation>
    <scope>IDENTIFICATION</scope>
</reference>
<dbReference type="GO" id="GO:0031624">
    <property type="term" value="F:ubiquitin conjugating enzyme binding"/>
    <property type="evidence" value="ECO:0007669"/>
    <property type="project" value="TreeGrafter"/>
</dbReference>
<protein>
    <submittedName>
        <fullName evidence="7">Uncharacterized protein LOC112043433 isoform X1</fullName>
    </submittedName>
</protein>
<proteinExistence type="predicted"/>
<accession>A0A6J1MVV5</accession>
<dbReference type="GO" id="GO:0005737">
    <property type="term" value="C:cytoplasm"/>
    <property type="evidence" value="ECO:0007669"/>
    <property type="project" value="TreeGrafter"/>
</dbReference>
<dbReference type="PANTHER" id="PTHR45877:SF2">
    <property type="entry name" value="E3 UBIQUITIN-PROTEIN LIGASE SINA-RELATED"/>
    <property type="match status" value="1"/>
</dbReference>